<dbReference type="CDD" id="cd00143">
    <property type="entry name" value="PP2Cc"/>
    <property type="match status" value="1"/>
</dbReference>
<name>A0A8S1INH4_9CHLO</name>
<dbReference type="Gene3D" id="3.60.40.10">
    <property type="entry name" value="PPM-type phosphatase domain"/>
    <property type="match status" value="1"/>
</dbReference>
<dbReference type="InterPro" id="IPR015655">
    <property type="entry name" value="PP2C"/>
</dbReference>
<dbReference type="PANTHER" id="PTHR47992">
    <property type="entry name" value="PROTEIN PHOSPHATASE"/>
    <property type="match status" value="1"/>
</dbReference>
<feature type="domain" description="PPM-type phosphatase" evidence="2">
    <location>
        <begin position="41"/>
        <end position="336"/>
    </location>
</feature>
<dbReference type="EMBL" id="CAJHUC010000524">
    <property type="protein sequence ID" value="CAD7696660.1"/>
    <property type="molecule type" value="Genomic_DNA"/>
</dbReference>
<evidence type="ECO:0000259" key="2">
    <source>
        <dbReference type="PROSITE" id="PS51746"/>
    </source>
</evidence>
<dbReference type="AlphaFoldDB" id="A0A8S1INH4"/>
<evidence type="ECO:0000313" key="3">
    <source>
        <dbReference type="EMBL" id="CAD7696660.1"/>
    </source>
</evidence>
<accession>A0A8S1INH4</accession>
<dbReference type="InterPro" id="IPR036457">
    <property type="entry name" value="PPM-type-like_dom_sf"/>
</dbReference>
<feature type="coiled-coil region" evidence="1">
    <location>
        <begin position="288"/>
        <end position="315"/>
    </location>
</feature>
<evidence type="ECO:0000256" key="1">
    <source>
        <dbReference type="SAM" id="Coils"/>
    </source>
</evidence>
<proteinExistence type="predicted"/>
<sequence length="340" mass="37671">MVDKRNGAVGMRWEWDAAFGGVWPGVKRRRVAAPRRIRRLHVGAAQCRGRRPYQEDRVVALQEYKLPCREDQSPASTSGYEASGNDTQRSYFGIFDGHSGEEVAAMAAGRMHSILAHTLASNPTPDAKKGDRGDRVSRALRRSFLKMDKELWRWSLMNWDERYLGGSCACVAYREGEDLYVANAGDCRAVISHNGTALPLSRDHKPDAPGERERLAAVGALTAQSKNTTYIVSRECASGLAVSRCLGDIHFKQLGYLTAEPDVSRTRLEAGHEFLVMACDGVWDVMTNQEAVNVVREFLRNVERTEEAVEAATAKLIEKALMKGSGDNLSAVVALIEWDK</sequence>
<comment type="caution">
    <text evidence="3">The sequence shown here is derived from an EMBL/GenBank/DDBJ whole genome shotgun (WGS) entry which is preliminary data.</text>
</comment>
<dbReference type="Pfam" id="PF00481">
    <property type="entry name" value="PP2C"/>
    <property type="match status" value="1"/>
</dbReference>
<dbReference type="SUPFAM" id="SSF81606">
    <property type="entry name" value="PP2C-like"/>
    <property type="match status" value="1"/>
</dbReference>
<evidence type="ECO:0000313" key="4">
    <source>
        <dbReference type="Proteomes" id="UP000708148"/>
    </source>
</evidence>
<dbReference type="SMART" id="SM00332">
    <property type="entry name" value="PP2Cc"/>
    <property type="match status" value="1"/>
</dbReference>
<keyword evidence="4" id="KW-1185">Reference proteome</keyword>
<dbReference type="InterPro" id="IPR001932">
    <property type="entry name" value="PPM-type_phosphatase-like_dom"/>
</dbReference>
<keyword evidence="1" id="KW-0175">Coiled coil</keyword>
<organism evidence="3 4">
    <name type="scientific">Ostreobium quekettii</name>
    <dbReference type="NCBI Taxonomy" id="121088"/>
    <lineage>
        <taxon>Eukaryota</taxon>
        <taxon>Viridiplantae</taxon>
        <taxon>Chlorophyta</taxon>
        <taxon>core chlorophytes</taxon>
        <taxon>Ulvophyceae</taxon>
        <taxon>TCBD clade</taxon>
        <taxon>Bryopsidales</taxon>
        <taxon>Ostreobineae</taxon>
        <taxon>Ostreobiaceae</taxon>
        <taxon>Ostreobium</taxon>
    </lineage>
</organism>
<gene>
    <name evidence="3" type="ORF">OSTQU699_LOCUS2021</name>
</gene>
<dbReference type="OrthoDB" id="10264738at2759"/>
<protein>
    <recommendedName>
        <fullName evidence="2">PPM-type phosphatase domain-containing protein</fullName>
    </recommendedName>
</protein>
<dbReference type="Proteomes" id="UP000708148">
    <property type="component" value="Unassembled WGS sequence"/>
</dbReference>
<dbReference type="PROSITE" id="PS51746">
    <property type="entry name" value="PPM_2"/>
    <property type="match status" value="1"/>
</dbReference>
<reference evidence="3" key="1">
    <citation type="submission" date="2020-12" db="EMBL/GenBank/DDBJ databases">
        <authorList>
            <person name="Iha C."/>
        </authorList>
    </citation>
    <scope>NUCLEOTIDE SEQUENCE</scope>
</reference>
<dbReference type="GO" id="GO:0004722">
    <property type="term" value="F:protein serine/threonine phosphatase activity"/>
    <property type="evidence" value="ECO:0007669"/>
    <property type="project" value="InterPro"/>
</dbReference>